<evidence type="ECO:0000256" key="6">
    <source>
        <dbReference type="ARBA" id="ARBA00022989"/>
    </source>
</evidence>
<comment type="caution">
    <text evidence="13">The sequence shown here is derived from an EMBL/GenBank/DDBJ whole genome shotgun (WGS) entry which is preliminary data.</text>
</comment>
<dbReference type="Pfam" id="PF01066">
    <property type="entry name" value="CDP-OH_P_transf"/>
    <property type="match status" value="1"/>
</dbReference>
<sequence length="196" mass="21410">MPEASDRVLTVPNVISLARLVLFAPLFVILLLPLHSPFGALVAALALAATDWIDGYVARRFHQVSELGRKLDAIADRLSQIVIAVTMVIGGYLPWWLLLAIMVPDLVFGIAVFARSRDRAIPVRWVGRIRTALLMIGMPLILFVAAIAPDNLLLRDLALGIVILGAVLHVVADALYTWTLLRGTAMLARDAHPAER</sequence>
<keyword evidence="10" id="KW-1208">Phospholipid metabolism</keyword>
<protein>
    <submittedName>
        <fullName evidence="13">CDP-diacylglycerol--glycerol-3-phosphate 3-phosphatidyltransferase</fullName>
    </submittedName>
</protein>
<keyword evidence="7" id="KW-0443">Lipid metabolism</keyword>
<dbReference type="PANTHER" id="PTHR14269:SF62">
    <property type="entry name" value="CDP-DIACYLGLYCEROL--GLYCEROL-3-PHOSPHATE 3-PHOSPHATIDYLTRANSFERASE 1, CHLOROPLASTIC"/>
    <property type="match status" value="1"/>
</dbReference>
<dbReference type="InterPro" id="IPR000462">
    <property type="entry name" value="CDP-OH_P_trans"/>
</dbReference>
<dbReference type="InterPro" id="IPR048254">
    <property type="entry name" value="CDP_ALCOHOL_P_TRANSF_CS"/>
</dbReference>
<dbReference type="PROSITE" id="PS00379">
    <property type="entry name" value="CDP_ALCOHOL_P_TRANSF"/>
    <property type="match status" value="1"/>
</dbReference>
<dbReference type="Gene3D" id="1.20.120.1760">
    <property type="match status" value="1"/>
</dbReference>
<feature type="transmembrane region" description="Helical" evidence="12">
    <location>
        <begin position="159"/>
        <end position="181"/>
    </location>
</feature>
<feature type="transmembrane region" description="Helical" evidence="12">
    <location>
        <begin position="125"/>
        <end position="147"/>
    </location>
</feature>
<keyword evidence="3" id="KW-0444">Lipid biosynthesis</keyword>
<evidence type="ECO:0000256" key="5">
    <source>
        <dbReference type="ARBA" id="ARBA00022692"/>
    </source>
</evidence>
<evidence type="ECO:0000256" key="4">
    <source>
        <dbReference type="ARBA" id="ARBA00022679"/>
    </source>
</evidence>
<evidence type="ECO:0000313" key="14">
    <source>
        <dbReference type="Proteomes" id="UP001157034"/>
    </source>
</evidence>
<evidence type="ECO:0000256" key="12">
    <source>
        <dbReference type="SAM" id="Phobius"/>
    </source>
</evidence>
<feature type="transmembrane region" description="Helical" evidence="12">
    <location>
        <begin position="20"/>
        <end position="50"/>
    </location>
</feature>
<accession>A0ABQ6K9F3</accession>
<dbReference type="EMBL" id="BSVB01000001">
    <property type="protein sequence ID" value="GMA95346.1"/>
    <property type="molecule type" value="Genomic_DNA"/>
</dbReference>
<proteinExistence type="inferred from homology"/>
<comment type="similarity">
    <text evidence="2 11">Belongs to the CDP-alcohol phosphatidyltransferase class-I family.</text>
</comment>
<dbReference type="InterPro" id="IPR043130">
    <property type="entry name" value="CDP-OH_PTrfase_TM_dom"/>
</dbReference>
<gene>
    <name evidence="13" type="primary">pgsA_2</name>
    <name evidence="13" type="ORF">GCM10025881_21700</name>
</gene>
<evidence type="ECO:0000256" key="11">
    <source>
        <dbReference type="RuleBase" id="RU003750"/>
    </source>
</evidence>
<dbReference type="Proteomes" id="UP001157034">
    <property type="component" value="Unassembled WGS sequence"/>
</dbReference>
<feature type="transmembrane region" description="Helical" evidence="12">
    <location>
        <begin position="95"/>
        <end position="113"/>
    </location>
</feature>
<evidence type="ECO:0000256" key="10">
    <source>
        <dbReference type="ARBA" id="ARBA00023264"/>
    </source>
</evidence>
<evidence type="ECO:0000256" key="3">
    <source>
        <dbReference type="ARBA" id="ARBA00022516"/>
    </source>
</evidence>
<evidence type="ECO:0000256" key="2">
    <source>
        <dbReference type="ARBA" id="ARBA00010441"/>
    </source>
</evidence>
<keyword evidence="4 11" id="KW-0808">Transferase</keyword>
<evidence type="ECO:0000256" key="8">
    <source>
        <dbReference type="ARBA" id="ARBA00023136"/>
    </source>
</evidence>
<keyword evidence="5 12" id="KW-0812">Transmembrane</keyword>
<name>A0ABQ6K9F3_9MICO</name>
<dbReference type="InterPro" id="IPR004570">
    <property type="entry name" value="Phosphatidylglycerol_P_synth"/>
</dbReference>
<keyword evidence="6 12" id="KW-1133">Transmembrane helix</keyword>
<keyword evidence="8 12" id="KW-0472">Membrane</keyword>
<dbReference type="PIRSF" id="PIRSF000847">
    <property type="entry name" value="Phos_ph_gly_syn"/>
    <property type="match status" value="1"/>
</dbReference>
<dbReference type="InterPro" id="IPR050324">
    <property type="entry name" value="CDP-alcohol_PTase-I"/>
</dbReference>
<reference evidence="14" key="1">
    <citation type="journal article" date="2019" name="Int. J. Syst. Evol. Microbiol.">
        <title>The Global Catalogue of Microorganisms (GCM) 10K type strain sequencing project: providing services to taxonomists for standard genome sequencing and annotation.</title>
        <authorList>
            <consortium name="The Broad Institute Genomics Platform"/>
            <consortium name="The Broad Institute Genome Sequencing Center for Infectious Disease"/>
            <person name="Wu L."/>
            <person name="Ma J."/>
        </authorList>
    </citation>
    <scope>NUCLEOTIDE SEQUENCE [LARGE SCALE GENOMIC DNA]</scope>
    <source>
        <strain evidence="14">NBRC 108894</strain>
    </source>
</reference>
<dbReference type="RefSeq" id="WP_284255674.1">
    <property type="nucleotide sequence ID" value="NZ_BAAAQO010000002.1"/>
</dbReference>
<comment type="subcellular location">
    <subcellularLocation>
        <location evidence="1">Membrane</location>
        <topology evidence="1">Multi-pass membrane protein</topology>
    </subcellularLocation>
</comment>
<evidence type="ECO:0000313" key="13">
    <source>
        <dbReference type="EMBL" id="GMA95346.1"/>
    </source>
</evidence>
<organism evidence="13 14">
    <name type="scientific">Pseudolysinimonas kribbensis</name>
    <dbReference type="NCBI Taxonomy" id="433641"/>
    <lineage>
        <taxon>Bacteria</taxon>
        <taxon>Bacillati</taxon>
        <taxon>Actinomycetota</taxon>
        <taxon>Actinomycetes</taxon>
        <taxon>Micrococcales</taxon>
        <taxon>Microbacteriaceae</taxon>
        <taxon>Pseudolysinimonas</taxon>
    </lineage>
</organism>
<evidence type="ECO:0000256" key="9">
    <source>
        <dbReference type="ARBA" id="ARBA00023209"/>
    </source>
</evidence>
<keyword evidence="14" id="KW-1185">Reference proteome</keyword>
<keyword evidence="9" id="KW-0594">Phospholipid biosynthesis</keyword>
<evidence type="ECO:0000256" key="1">
    <source>
        <dbReference type="ARBA" id="ARBA00004141"/>
    </source>
</evidence>
<evidence type="ECO:0000256" key="7">
    <source>
        <dbReference type="ARBA" id="ARBA00023098"/>
    </source>
</evidence>
<dbReference type="PANTHER" id="PTHR14269">
    <property type="entry name" value="CDP-DIACYLGLYCEROL--GLYCEROL-3-PHOSPHATE 3-PHOSPHATIDYLTRANSFERASE-RELATED"/>
    <property type="match status" value="1"/>
</dbReference>